<sequence>MTAVEIDVGKAALDVVIDGASGVTRFANSAAGIRKLVRRLQGIGDARVVVEPRAATGTRCLKPAAMPVCGCRGSIREARDFARETE</sequence>
<proteinExistence type="predicted"/>
<keyword evidence="2" id="KW-1185">Reference proteome</keyword>
<dbReference type="EMBL" id="JAVDWO010000016">
    <property type="protein sequence ID" value="MDR7194577.1"/>
    <property type="molecule type" value="Genomic_DNA"/>
</dbReference>
<comment type="caution">
    <text evidence="1">The sequence shown here is derived from an EMBL/GenBank/DDBJ whole genome shotgun (WGS) entry which is preliminary data.</text>
</comment>
<evidence type="ECO:0000313" key="1">
    <source>
        <dbReference type="EMBL" id="MDR7194577.1"/>
    </source>
</evidence>
<reference evidence="1 2" key="1">
    <citation type="submission" date="2023-07" db="EMBL/GenBank/DDBJ databases">
        <title>Sorghum-associated microbial communities from plants grown in Nebraska, USA.</title>
        <authorList>
            <person name="Schachtman D."/>
        </authorList>
    </citation>
    <scope>NUCLEOTIDE SEQUENCE [LARGE SCALE GENOMIC DNA]</scope>
    <source>
        <strain evidence="1 2">4099</strain>
    </source>
</reference>
<dbReference type="Proteomes" id="UP001256588">
    <property type="component" value="Unassembled WGS sequence"/>
</dbReference>
<name>A0ABU1Y0M7_9GAMM</name>
<accession>A0ABU1Y0M7</accession>
<protein>
    <recommendedName>
        <fullName evidence="3">IS110 family transposase</fullName>
    </recommendedName>
</protein>
<evidence type="ECO:0008006" key="3">
    <source>
        <dbReference type="Google" id="ProtNLM"/>
    </source>
</evidence>
<evidence type="ECO:0000313" key="2">
    <source>
        <dbReference type="Proteomes" id="UP001256588"/>
    </source>
</evidence>
<organism evidence="1 2">
    <name type="scientific">Luteimonas terrae</name>
    <dbReference type="NCBI Taxonomy" id="1530191"/>
    <lineage>
        <taxon>Bacteria</taxon>
        <taxon>Pseudomonadati</taxon>
        <taxon>Pseudomonadota</taxon>
        <taxon>Gammaproteobacteria</taxon>
        <taxon>Lysobacterales</taxon>
        <taxon>Lysobacteraceae</taxon>
        <taxon>Luteimonas</taxon>
    </lineage>
</organism>
<gene>
    <name evidence="1" type="ORF">J2W68_003325</name>
</gene>